<sequence length="158" mass="17749">MNATWVETSNVELEGEDVENHNLSLMTRSDLDSDNDSTKISLSDLKTQVHSLSKRKMVKLSLSLMDECQQMSVEKIEKSKIFSNMKFDYKVLKGQIIEFEDTNKTPNAEISKFEETVSVQKVETTLQESEDEHEIGLIQSSAETVSAPSLTEGTCHGN</sequence>
<reference evidence="1 2" key="1">
    <citation type="journal article" date="2021" name="BMC Genomics">
        <title>Datura genome reveals duplications of psychoactive alkaloid biosynthetic genes and high mutation rate following tissue culture.</title>
        <authorList>
            <person name="Rajewski A."/>
            <person name="Carter-House D."/>
            <person name="Stajich J."/>
            <person name="Litt A."/>
        </authorList>
    </citation>
    <scope>NUCLEOTIDE SEQUENCE [LARGE SCALE GENOMIC DNA]</scope>
    <source>
        <strain evidence="1">AR-01</strain>
    </source>
</reference>
<accession>A0ABS8WLX0</accession>
<proteinExistence type="predicted"/>
<organism evidence="1 2">
    <name type="scientific">Datura stramonium</name>
    <name type="common">Jimsonweed</name>
    <name type="synonym">Common thornapple</name>
    <dbReference type="NCBI Taxonomy" id="4076"/>
    <lineage>
        <taxon>Eukaryota</taxon>
        <taxon>Viridiplantae</taxon>
        <taxon>Streptophyta</taxon>
        <taxon>Embryophyta</taxon>
        <taxon>Tracheophyta</taxon>
        <taxon>Spermatophyta</taxon>
        <taxon>Magnoliopsida</taxon>
        <taxon>eudicotyledons</taxon>
        <taxon>Gunneridae</taxon>
        <taxon>Pentapetalae</taxon>
        <taxon>asterids</taxon>
        <taxon>lamiids</taxon>
        <taxon>Solanales</taxon>
        <taxon>Solanaceae</taxon>
        <taxon>Solanoideae</taxon>
        <taxon>Datureae</taxon>
        <taxon>Datura</taxon>
    </lineage>
</organism>
<evidence type="ECO:0000313" key="1">
    <source>
        <dbReference type="EMBL" id="MCE3050448.1"/>
    </source>
</evidence>
<comment type="caution">
    <text evidence="1">The sequence shown here is derived from an EMBL/GenBank/DDBJ whole genome shotgun (WGS) entry which is preliminary data.</text>
</comment>
<keyword evidence="2" id="KW-1185">Reference proteome</keyword>
<name>A0ABS8WLX0_DATST</name>
<dbReference type="EMBL" id="JACEIK010007584">
    <property type="protein sequence ID" value="MCE3050448.1"/>
    <property type="molecule type" value="Genomic_DNA"/>
</dbReference>
<protein>
    <submittedName>
        <fullName evidence="1">Uncharacterized protein</fullName>
    </submittedName>
</protein>
<gene>
    <name evidence="1" type="ORF">HAX54_047223</name>
</gene>
<dbReference type="Proteomes" id="UP000823775">
    <property type="component" value="Unassembled WGS sequence"/>
</dbReference>
<evidence type="ECO:0000313" key="2">
    <source>
        <dbReference type="Proteomes" id="UP000823775"/>
    </source>
</evidence>